<proteinExistence type="evidence at transcript level"/>
<sequence>MKLTCVVIVALLLLTACQLITAEDSRGMLKHRALRSTKVSKSPPCLVAGSSCRGTTRVCCGFCSHFGYKCRDRPTS</sequence>
<keyword evidence="3" id="KW-0732">Signal</keyword>
<dbReference type="GO" id="GO:0008200">
    <property type="term" value="F:ion channel inhibitor activity"/>
    <property type="evidence" value="ECO:0007669"/>
    <property type="project" value="InterPro"/>
</dbReference>
<organism evidence="4">
    <name type="scientific">Conus geographus</name>
    <name type="common">Geography cone</name>
    <name type="synonym">Nubecula geographus</name>
    <dbReference type="NCBI Taxonomy" id="6491"/>
    <lineage>
        <taxon>Eukaryota</taxon>
        <taxon>Metazoa</taxon>
        <taxon>Spiralia</taxon>
        <taxon>Lophotrochozoa</taxon>
        <taxon>Mollusca</taxon>
        <taxon>Gastropoda</taxon>
        <taxon>Caenogastropoda</taxon>
        <taxon>Neogastropoda</taxon>
        <taxon>Conoidea</taxon>
        <taxon>Conidae</taxon>
        <taxon>Conus</taxon>
        <taxon>Gastridium</taxon>
    </lineage>
</organism>
<dbReference type="EMBL" id="AB910852">
    <property type="protein sequence ID" value="BAO65620.1"/>
    <property type="molecule type" value="mRNA"/>
</dbReference>
<accession>X5IY13</accession>
<dbReference type="GO" id="GO:0005576">
    <property type="term" value="C:extracellular region"/>
    <property type="evidence" value="ECO:0007669"/>
    <property type="project" value="UniProtKB-SubCell"/>
</dbReference>
<dbReference type="PROSITE" id="PS51257">
    <property type="entry name" value="PROKAR_LIPOPROTEIN"/>
    <property type="match status" value="1"/>
</dbReference>
<dbReference type="AlphaFoldDB" id="X5IY13"/>
<feature type="signal peptide" evidence="3">
    <location>
        <begin position="1"/>
        <end position="22"/>
    </location>
</feature>
<feature type="chain" id="PRO_5004956876" evidence="3">
    <location>
        <begin position="23"/>
        <end position="76"/>
    </location>
</feature>
<reference evidence="4" key="1">
    <citation type="journal article" date="2014" name="Nat. Commun.">
        <title>Evolution of separate predation- and defence-evoked venoms in carnivorous cone snails.</title>
        <authorList>
            <person name="Dutertre S."/>
            <person name="Jin A.-H."/>
            <person name="Vetter I."/>
            <person name="Hamilton B."/>
            <person name="Sunagar K."/>
            <person name="Lavergne V."/>
            <person name="Dutertre V."/>
            <person name="Fry B.G."/>
            <person name="Antunes A."/>
            <person name="Venter D.J."/>
            <person name="Alewood P.F."/>
            <person name="Lewis R.J."/>
        </authorList>
    </citation>
    <scope>NUCLEOTIDE SEQUENCE</scope>
    <source>
        <strain evidence="4">G087</strain>
        <tissue evidence="4">Venom duct</tissue>
    </source>
</reference>
<keyword evidence="2" id="KW-0964">Secreted</keyword>
<comment type="subcellular location">
    <subcellularLocation>
        <location evidence="1">Secreted</location>
    </subcellularLocation>
</comment>
<evidence type="ECO:0000313" key="4">
    <source>
        <dbReference type="EMBL" id="BAO65620.1"/>
    </source>
</evidence>
<protein>
    <submittedName>
        <fullName evidence="4">G087 VD Superfamily O1 precursor conopeptide</fullName>
    </submittedName>
</protein>
<dbReference type="InterPro" id="IPR004214">
    <property type="entry name" value="Conotoxin"/>
</dbReference>
<evidence type="ECO:0000256" key="2">
    <source>
        <dbReference type="ARBA" id="ARBA00022525"/>
    </source>
</evidence>
<evidence type="ECO:0000256" key="1">
    <source>
        <dbReference type="ARBA" id="ARBA00004613"/>
    </source>
</evidence>
<dbReference type="Pfam" id="PF02950">
    <property type="entry name" value="Conotoxin"/>
    <property type="match status" value="1"/>
</dbReference>
<name>X5IY13_CONGE</name>
<evidence type="ECO:0000256" key="3">
    <source>
        <dbReference type="SAM" id="SignalP"/>
    </source>
</evidence>